<name>A0A645JNR7_9ZZZZ</name>
<evidence type="ECO:0000313" key="1">
    <source>
        <dbReference type="EMBL" id="MPN65016.1"/>
    </source>
</evidence>
<reference evidence="1" key="1">
    <citation type="submission" date="2019-08" db="EMBL/GenBank/DDBJ databases">
        <authorList>
            <person name="Kucharzyk K."/>
            <person name="Murdoch R.W."/>
            <person name="Higgins S."/>
            <person name="Loffler F."/>
        </authorList>
    </citation>
    <scope>NUCLEOTIDE SEQUENCE</scope>
</reference>
<organism evidence="1">
    <name type="scientific">bioreactor metagenome</name>
    <dbReference type="NCBI Taxonomy" id="1076179"/>
    <lineage>
        <taxon>unclassified sequences</taxon>
        <taxon>metagenomes</taxon>
        <taxon>ecological metagenomes</taxon>
    </lineage>
</organism>
<comment type="caution">
    <text evidence="1">The sequence shown here is derived from an EMBL/GenBank/DDBJ whole genome shotgun (WGS) entry which is preliminary data.</text>
</comment>
<gene>
    <name evidence="1" type="ORF">SDC9_212795</name>
</gene>
<dbReference type="AlphaFoldDB" id="A0A645JNR7"/>
<protein>
    <submittedName>
        <fullName evidence="1">Uncharacterized protein</fullName>
    </submittedName>
</protein>
<sequence length="70" mass="8454">MAYLARQANLADKRRIPRDRQIPKRRNDGHCQRHIRSIFLDLDTARYIHKDILVVKLQADLLFQYRTDHV</sequence>
<proteinExistence type="predicted"/>
<dbReference type="EMBL" id="VSSQ01146740">
    <property type="protein sequence ID" value="MPN65016.1"/>
    <property type="molecule type" value="Genomic_DNA"/>
</dbReference>
<accession>A0A645JNR7</accession>